<accession>A0A7R8V4K8</accession>
<evidence type="ECO:0000313" key="1">
    <source>
        <dbReference type="EMBL" id="CAD7091962.1"/>
    </source>
</evidence>
<reference evidence="1 2" key="1">
    <citation type="submission" date="2020-11" db="EMBL/GenBank/DDBJ databases">
        <authorList>
            <person name="Wallbank WR R."/>
            <person name="Pardo Diaz C."/>
            <person name="Kozak K."/>
            <person name="Martin S."/>
            <person name="Jiggins C."/>
            <person name="Moest M."/>
            <person name="Warren A I."/>
            <person name="Generalovic N T."/>
            <person name="Byers J.R.P. K."/>
            <person name="Montejo-Kovacevich G."/>
            <person name="Yen C E."/>
        </authorList>
    </citation>
    <scope>NUCLEOTIDE SEQUENCE [LARGE SCALE GENOMIC DNA]</scope>
</reference>
<dbReference type="EMBL" id="LR899014">
    <property type="protein sequence ID" value="CAD7091962.1"/>
    <property type="molecule type" value="Genomic_DNA"/>
</dbReference>
<protein>
    <submittedName>
        <fullName evidence="1">Uncharacterized protein</fullName>
    </submittedName>
</protein>
<organism evidence="1 2">
    <name type="scientific">Hermetia illucens</name>
    <name type="common">Black soldier fly</name>
    <dbReference type="NCBI Taxonomy" id="343691"/>
    <lineage>
        <taxon>Eukaryota</taxon>
        <taxon>Metazoa</taxon>
        <taxon>Ecdysozoa</taxon>
        <taxon>Arthropoda</taxon>
        <taxon>Hexapoda</taxon>
        <taxon>Insecta</taxon>
        <taxon>Pterygota</taxon>
        <taxon>Neoptera</taxon>
        <taxon>Endopterygota</taxon>
        <taxon>Diptera</taxon>
        <taxon>Brachycera</taxon>
        <taxon>Stratiomyomorpha</taxon>
        <taxon>Stratiomyidae</taxon>
        <taxon>Hermetiinae</taxon>
        <taxon>Hermetia</taxon>
    </lineage>
</organism>
<evidence type="ECO:0000313" key="2">
    <source>
        <dbReference type="Proteomes" id="UP000594454"/>
    </source>
</evidence>
<keyword evidence="2" id="KW-1185">Reference proteome</keyword>
<gene>
    <name evidence="1" type="ORF">HERILL_LOCUS14358</name>
</gene>
<sequence>MGKFVLSPGRKQMFTSYPCSEKASPKSDIFSIRNRSDVNKTHPETATYLSADLGILDFVVIIHYCTVYSSTAAMAKKRPIFCLLQYHKNDVVLQQGVLLLQQQISEEE</sequence>
<name>A0A7R8V4K8_HERIL</name>
<dbReference type="Proteomes" id="UP000594454">
    <property type="component" value="Chromosome 6"/>
</dbReference>
<dbReference type="InParanoid" id="A0A7R8V4K8"/>
<proteinExistence type="predicted"/>
<dbReference type="AlphaFoldDB" id="A0A7R8V4K8"/>